<keyword evidence="1" id="KW-0472">Membrane</keyword>
<dbReference type="AlphaFoldDB" id="A0A2S8FI45"/>
<sequence length="69" mass="7687">MISMTCFGLAVFRVVDFNFHRFLAVMAISMVLTFLAYQGIGLVLDIAQDLTDAINGETTRPNQRQSSDD</sequence>
<evidence type="ECO:0000313" key="2">
    <source>
        <dbReference type="EMBL" id="PQO31855.1"/>
    </source>
</evidence>
<evidence type="ECO:0000313" key="3">
    <source>
        <dbReference type="Proteomes" id="UP000238322"/>
    </source>
</evidence>
<comment type="caution">
    <text evidence="2">The sequence shown here is derived from an EMBL/GenBank/DDBJ whole genome shotgun (WGS) entry which is preliminary data.</text>
</comment>
<keyword evidence="1" id="KW-0812">Transmembrane</keyword>
<dbReference type="Proteomes" id="UP000238322">
    <property type="component" value="Unassembled WGS sequence"/>
</dbReference>
<accession>A0A2S8FI45</accession>
<organism evidence="2 3">
    <name type="scientific">Blastopirellula marina</name>
    <dbReference type="NCBI Taxonomy" id="124"/>
    <lineage>
        <taxon>Bacteria</taxon>
        <taxon>Pseudomonadati</taxon>
        <taxon>Planctomycetota</taxon>
        <taxon>Planctomycetia</taxon>
        <taxon>Pirellulales</taxon>
        <taxon>Pirellulaceae</taxon>
        <taxon>Blastopirellula</taxon>
    </lineage>
</organism>
<reference evidence="2 3" key="1">
    <citation type="submission" date="2018-02" db="EMBL/GenBank/DDBJ databases">
        <title>Comparative genomes isolates from brazilian mangrove.</title>
        <authorList>
            <person name="Araujo J.E."/>
            <person name="Taketani R.G."/>
            <person name="Silva M.C.P."/>
            <person name="Loureco M.V."/>
            <person name="Andreote F.D."/>
        </authorList>
    </citation>
    <scope>NUCLEOTIDE SEQUENCE [LARGE SCALE GENOMIC DNA]</scope>
    <source>
        <strain evidence="2 3">Hex-1 MGV</strain>
    </source>
</reference>
<feature type="transmembrane region" description="Helical" evidence="1">
    <location>
        <begin position="22"/>
        <end position="44"/>
    </location>
</feature>
<keyword evidence="1" id="KW-1133">Transmembrane helix</keyword>
<protein>
    <submittedName>
        <fullName evidence="2">Uncharacterized protein</fullName>
    </submittedName>
</protein>
<dbReference type="EMBL" id="PUHY01000012">
    <property type="protein sequence ID" value="PQO31855.1"/>
    <property type="molecule type" value="Genomic_DNA"/>
</dbReference>
<proteinExistence type="predicted"/>
<evidence type="ECO:0000256" key="1">
    <source>
        <dbReference type="SAM" id="Phobius"/>
    </source>
</evidence>
<name>A0A2S8FI45_9BACT</name>
<gene>
    <name evidence="2" type="ORF">C5Y83_16450</name>
</gene>